<evidence type="ECO:0000256" key="3">
    <source>
        <dbReference type="ARBA" id="ARBA00022448"/>
    </source>
</evidence>
<evidence type="ECO:0000256" key="5">
    <source>
        <dbReference type="ARBA" id="ARBA00022989"/>
    </source>
</evidence>
<dbReference type="OrthoDB" id="3222at2759"/>
<evidence type="ECO:0000313" key="10">
    <source>
        <dbReference type="EMBL" id="CAD7643735.1"/>
    </source>
</evidence>
<gene>
    <name evidence="10" type="ORF">OSB1V03_LOCUS19729</name>
</gene>
<name>A0A7R9QFE2_9ACAR</name>
<dbReference type="AlphaFoldDB" id="A0A7R9QFE2"/>
<keyword evidence="3 8" id="KW-0813">Transport</keyword>
<feature type="transmembrane region" description="Helical" evidence="9">
    <location>
        <begin position="125"/>
        <end position="146"/>
    </location>
</feature>
<proteinExistence type="inferred from homology"/>
<dbReference type="InterPro" id="IPR023271">
    <property type="entry name" value="Aquaporin-like"/>
</dbReference>
<evidence type="ECO:0000256" key="2">
    <source>
        <dbReference type="ARBA" id="ARBA00006175"/>
    </source>
</evidence>
<evidence type="ECO:0000256" key="1">
    <source>
        <dbReference type="ARBA" id="ARBA00004141"/>
    </source>
</evidence>
<comment type="subcellular location">
    <subcellularLocation>
        <location evidence="1">Membrane</location>
        <topology evidence="1">Multi-pass membrane protein</topology>
    </subcellularLocation>
</comment>
<evidence type="ECO:0000256" key="8">
    <source>
        <dbReference type="RuleBase" id="RU000477"/>
    </source>
</evidence>
<evidence type="ECO:0000256" key="9">
    <source>
        <dbReference type="SAM" id="Phobius"/>
    </source>
</evidence>
<dbReference type="SUPFAM" id="SSF81338">
    <property type="entry name" value="Aquaporin-like"/>
    <property type="match status" value="1"/>
</dbReference>
<dbReference type="EMBL" id="CAJPIZ010029816">
    <property type="protein sequence ID" value="CAG2119782.1"/>
    <property type="molecule type" value="Genomic_DNA"/>
</dbReference>
<sequence length="185" mass="19782">MSDKRVLLGSLRTKNVIIREMMSEFIGTFILVNSVGIATGVGLMIAAYLGAKVSGKLEGNVVTGIPSKGYSDSLSLPCSLNLISLPCYFPVQGTGNPRGHVNPVVTLAVATLGKFPWRKVPHYFVAQYLGGLVASILVYLNFYNAINDFDGGVRSAFFNATSTAGLMTTHPTLYLTAWGALCDQL</sequence>
<keyword evidence="4 8" id="KW-0812">Transmembrane</keyword>
<feature type="non-terminal residue" evidence="10">
    <location>
        <position position="1"/>
    </location>
</feature>
<evidence type="ECO:0000256" key="4">
    <source>
        <dbReference type="ARBA" id="ARBA00022692"/>
    </source>
</evidence>
<organism evidence="10">
    <name type="scientific">Medioppia subpectinata</name>
    <dbReference type="NCBI Taxonomy" id="1979941"/>
    <lineage>
        <taxon>Eukaryota</taxon>
        <taxon>Metazoa</taxon>
        <taxon>Ecdysozoa</taxon>
        <taxon>Arthropoda</taxon>
        <taxon>Chelicerata</taxon>
        <taxon>Arachnida</taxon>
        <taxon>Acari</taxon>
        <taxon>Acariformes</taxon>
        <taxon>Sarcoptiformes</taxon>
        <taxon>Oribatida</taxon>
        <taxon>Brachypylina</taxon>
        <taxon>Oppioidea</taxon>
        <taxon>Oppiidae</taxon>
        <taxon>Medioppia</taxon>
    </lineage>
</organism>
<reference evidence="10" key="1">
    <citation type="submission" date="2020-11" db="EMBL/GenBank/DDBJ databases">
        <authorList>
            <person name="Tran Van P."/>
        </authorList>
    </citation>
    <scope>NUCLEOTIDE SEQUENCE</scope>
</reference>
<dbReference type="InterPro" id="IPR000425">
    <property type="entry name" value="MIP"/>
</dbReference>
<keyword evidence="5 9" id="KW-1133">Transmembrane helix</keyword>
<protein>
    <recommendedName>
        <fullName evidence="12">Aquaporin</fullName>
    </recommendedName>
</protein>
<dbReference type="Proteomes" id="UP000759131">
    <property type="component" value="Unassembled WGS sequence"/>
</dbReference>
<dbReference type="InterPro" id="IPR050363">
    <property type="entry name" value="MIP/Aquaporin"/>
</dbReference>
<dbReference type="PANTHER" id="PTHR43829:SF9">
    <property type="entry name" value="AQUAPORIN-9"/>
    <property type="match status" value="1"/>
</dbReference>
<keyword evidence="11" id="KW-1185">Reference proteome</keyword>
<dbReference type="GO" id="GO:0015254">
    <property type="term" value="F:glycerol channel activity"/>
    <property type="evidence" value="ECO:0007669"/>
    <property type="project" value="TreeGrafter"/>
</dbReference>
<dbReference type="Pfam" id="PF00230">
    <property type="entry name" value="MIP"/>
    <property type="match status" value="1"/>
</dbReference>
<evidence type="ECO:0008006" key="12">
    <source>
        <dbReference type="Google" id="ProtNLM"/>
    </source>
</evidence>
<evidence type="ECO:0000313" key="11">
    <source>
        <dbReference type="Proteomes" id="UP000759131"/>
    </source>
</evidence>
<comment type="similarity">
    <text evidence="2 8">Belongs to the MIP/aquaporin (TC 1.A.8) family.</text>
</comment>
<dbReference type="GO" id="GO:0016323">
    <property type="term" value="C:basolateral plasma membrane"/>
    <property type="evidence" value="ECO:0007669"/>
    <property type="project" value="TreeGrafter"/>
</dbReference>
<evidence type="ECO:0000256" key="7">
    <source>
        <dbReference type="ARBA" id="ARBA00045280"/>
    </source>
</evidence>
<comment type="function">
    <text evidence="7">Aquaglyceroporin that may modulate the water content and osmolytes during anhydrobiosis.</text>
</comment>
<dbReference type="PRINTS" id="PR00783">
    <property type="entry name" value="MINTRINSICP"/>
</dbReference>
<keyword evidence="6 9" id="KW-0472">Membrane</keyword>
<dbReference type="Gene3D" id="1.20.1080.10">
    <property type="entry name" value="Glycerol uptake facilitator protein"/>
    <property type="match status" value="1"/>
</dbReference>
<feature type="transmembrane region" description="Helical" evidence="9">
    <location>
        <begin position="21"/>
        <end position="49"/>
    </location>
</feature>
<dbReference type="EMBL" id="OC884391">
    <property type="protein sequence ID" value="CAD7643735.1"/>
    <property type="molecule type" value="Genomic_DNA"/>
</dbReference>
<dbReference type="PANTHER" id="PTHR43829">
    <property type="entry name" value="AQUAPORIN OR AQUAGLYCEROPORIN RELATED"/>
    <property type="match status" value="1"/>
</dbReference>
<dbReference type="GO" id="GO:0015250">
    <property type="term" value="F:water channel activity"/>
    <property type="evidence" value="ECO:0007669"/>
    <property type="project" value="TreeGrafter"/>
</dbReference>
<accession>A0A7R9QFE2</accession>
<evidence type="ECO:0000256" key="6">
    <source>
        <dbReference type="ARBA" id="ARBA00023136"/>
    </source>
</evidence>